<keyword evidence="1" id="KW-0472">Membrane</keyword>
<protein>
    <submittedName>
        <fullName evidence="2">TIGR01906 family membrane protein</fullName>
    </submittedName>
</protein>
<organism evidence="2 3">
    <name type="scientific">Clostridium senegalense</name>
    <dbReference type="NCBI Taxonomy" id="1465809"/>
    <lineage>
        <taxon>Bacteria</taxon>
        <taxon>Bacillati</taxon>
        <taxon>Bacillota</taxon>
        <taxon>Clostridia</taxon>
        <taxon>Eubacteriales</taxon>
        <taxon>Clostridiaceae</taxon>
        <taxon>Clostridium</taxon>
    </lineage>
</organism>
<evidence type="ECO:0000313" key="3">
    <source>
        <dbReference type="Proteomes" id="UP000481872"/>
    </source>
</evidence>
<dbReference type="NCBIfam" id="TIGR01906">
    <property type="entry name" value="integ_TIGR01906"/>
    <property type="match status" value="1"/>
</dbReference>
<keyword evidence="1" id="KW-1133">Transmembrane helix</keyword>
<name>A0A6M0GYQ1_9CLOT</name>
<dbReference type="AlphaFoldDB" id="A0A6M0GYQ1"/>
<evidence type="ECO:0000313" key="2">
    <source>
        <dbReference type="EMBL" id="NEU03630.1"/>
    </source>
</evidence>
<feature type="transmembrane region" description="Helical" evidence="1">
    <location>
        <begin position="131"/>
        <end position="152"/>
    </location>
</feature>
<evidence type="ECO:0000256" key="1">
    <source>
        <dbReference type="SAM" id="Phobius"/>
    </source>
</evidence>
<sequence>MNFKYIFSNYFLAFCISTFIIISAVFSVCMFKPLYYLDINTLNLQSRMPISVYEIKKNYSYAVDYILEKTDDNFSLPSLPSSENGKTHFYEVRMIFKSLRSLWIITFGISILYGLFKIINKDYLFFKYSGNILITFSALIVLASLFNFNYIFTLFHKLFFNNDYWIFNSSLDPIILLLPEKFFYHCSVIILCITSLSGILLKIIYKISRKSNW</sequence>
<gene>
    <name evidence="2" type="ORF">G3M99_01930</name>
</gene>
<dbReference type="RefSeq" id="WP_199868941.1">
    <property type="nucleotide sequence ID" value="NZ_JAAGPU010000002.1"/>
</dbReference>
<reference evidence="2 3" key="1">
    <citation type="submission" date="2020-02" db="EMBL/GenBank/DDBJ databases">
        <title>Genome assembly of a novel Clostridium senegalense strain.</title>
        <authorList>
            <person name="Gupta T.B."/>
            <person name="Jauregui R."/>
            <person name="Maclean P."/>
            <person name="Nawarathana A."/>
            <person name="Brightwell G."/>
        </authorList>
    </citation>
    <scope>NUCLEOTIDE SEQUENCE [LARGE SCALE GENOMIC DNA]</scope>
    <source>
        <strain evidence="2 3">AGRFS4</strain>
    </source>
</reference>
<dbReference type="Proteomes" id="UP000481872">
    <property type="component" value="Unassembled WGS sequence"/>
</dbReference>
<dbReference type="Pfam" id="PF07314">
    <property type="entry name" value="Lit"/>
    <property type="match status" value="1"/>
</dbReference>
<proteinExistence type="predicted"/>
<accession>A0A6M0GYQ1</accession>
<dbReference type="InterPro" id="IPR010178">
    <property type="entry name" value="Lit"/>
</dbReference>
<feature type="transmembrane region" description="Helical" evidence="1">
    <location>
        <begin position="12"/>
        <end position="35"/>
    </location>
</feature>
<feature type="transmembrane region" description="Helical" evidence="1">
    <location>
        <begin position="182"/>
        <end position="205"/>
    </location>
</feature>
<keyword evidence="3" id="KW-1185">Reference proteome</keyword>
<feature type="transmembrane region" description="Helical" evidence="1">
    <location>
        <begin position="101"/>
        <end position="119"/>
    </location>
</feature>
<dbReference type="EMBL" id="JAAGPU010000002">
    <property type="protein sequence ID" value="NEU03630.1"/>
    <property type="molecule type" value="Genomic_DNA"/>
</dbReference>
<comment type="caution">
    <text evidence="2">The sequence shown here is derived from an EMBL/GenBank/DDBJ whole genome shotgun (WGS) entry which is preliminary data.</text>
</comment>
<keyword evidence="1" id="KW-0812">Transmembrane</keyword>